<evidence type="ECO:0000313" key="1">
    <source>
        <dbReference type="EMBL" id="RRB18002.1"/>
    </source>
</evidence>
<evidence type="ECO:0008006" key="3">
    <source>
        <dbReference type="Google" id="ProtNLM"/>
    </source>
</evidence>
<gene>
    <name evidence="1" type="ORF">EHT87_06935</name>
</gene>
<dbReference type="Proteomes" id="UP000274271">
    <property type="component" value="Unassembled WGS sequence"/>
</dbReference>
<protein>
    <recommendedName>
        <fullName evidence="3">Lipoprotein</fullName>
    </recommendedName>
</protein>
<dbReference type="EMBL" id="RQJP01000001">
    <property type="protein sequence ID" value="RRB18002.1"/>
    <property type="molecule type" value="Genomic_DNA"/>
</dbReference>
<evidence type="ECO:0000313" key="2">
    <source>
        <dbReference type="Proteomes" id="UP000274271"/>
    </source>
</evidence>
<comment type="caution">
    <text evidence="1">The sequence shown here is derived from an EMBL/GenBank/DDBJ whole genome shotgun (WGS) entry which is preliminary data.</text>
</comment>
<reference evidence="1 2" key="1">
    <citation type="submission" date="2018-11" db="EMBL/GenBank/DDBJ databases">
        <authorList>
            <person name="Zhou Z."/>
            <person name="Wang G."/>
        </authorList>
    </citation>
    <scope>NUCLEOTIDE SEQUENCE [LARGE SCALE GENOMIC DNA]</scope>
    <source>
        <strain evidence="1 2">KCTC42998</strain>
    </source>
</reference>
<keyword evidence="2" id="KW-1185">Reference proteome</keyword>
<dbReference type="RefSeq" id="WP_124905162.1">
    <property type="nucleotide sequence ID" value="NZ_RQJP01000001.1"/>
</dbReference>
<dbReference type="PROSITE" id="PS51257">
    <property type="entry name" value="PROKAR_LIPOPROTEIN"/>
    <property type="match status" value="1"/>
</dbReference>
<organism evidence="1 2">
    <name type="scientific">Larkinella knui</name>
    <dbReference type="NCBI Taxonomy" id="2025310"/>
    <lineage>
        <taxon>Bacteria</taxon>
        <taxon>Pseudomonadati</taxon>
        <taxon>Bacteroidota</taxon>
        <taxon>Cytophagia</taxon>
        <taxon>Cytophagales</taxon>
        <taxon>Spirosomataceae</taxon>
        <taxon>Larkinella</taxon>
    </lineage>
</organism>
<proteinExistence type="predicted"/>
<name>A0A3P1CX69_9BACT</name>
<dbReference type="AlphaFoldDB" id="A0A3P1CX69"/>
<dbReference type="OrthoDB" id="1489643at2"/>
<sequence length="402" mass="45906">MIRPVLFFGLVITLLTACSSGKTALKQGNFDLAVKRASQRLNQPRGFFKRGHEMAPQVLKEAFIHAYNQHQAAIRRLSSAPPSDPNQPAFRWETVFREYTQLQTLTDNARRGFAGRGSARPCDACLAWLSAYPSSYVDRQNEVRELAAADRYQVAEQAFSFREENRLAAKEAYQNYQKAMDWVPDYRQARAKSAAVLPFAILRVVIEPLSPTGEISPRDNQQLQQLIFGHIDRNPKPSTFVQLYLPNEQAGDTFMIHQAVQMQVTGYSPFNETISATSTTVYSNQLYKVGEKKINDSTKVDVMEKVSGTLTTHRREIRAGLDLRMRALDTETGKVLWEEPVWESRCWVTVWETFSGDDRALNGNSLKTADFFAPARWQLYDSMRDELAYDVARRLRSRYAHD</sequence>
<accession>A0A3P1CX69</accession>